<evidence type="ECO:0000313" key="1">
    <source>
        <dbReference type="EMBL" id="GMF41139.1"/>
    </source>
</evidence>
<protein>
    <submittedName>
        <fullName evidence="1">Unnamed protein product</fullName>
    </submittedName>
</protein>
<organism evidence="1 2">
    <name type="scientific">Phytophthora fragariaefolia</name>
    <dbReference type="NCBI Taxonomy" id="1490495"/>
    <lineage>
        <taxon>Eukaryota</taxon>
        <taxon>Sar</taxon>
        <taxon>Stramenopiles</taxon>
        <taxon>Oomycota</taxon>
        <taxon>Peronosporomycetes</taxon>
        <taxon>Peronosporales</taxon>
        <taxon>Peronosporaceae</taxon>
        <taxon>Phytophthora</taxon>
    </lineage>
</organism>
<keyword evidence="2" id="KW-1185">Reference proteome</keyword>
<gene>
    <name evidence="1" type="ORF">Pfra01_001290300</name>
</gene>
<dbReference type="Proteomes" id="UP001165121">
    <property type="component" value="Unassembled WGS sequence"/>
</dbReference>
<proteinExistence type="predicted"/>
<comment type="caution">
    <text evidence="1">The sequence shown here is derived from an EMBL/GenBank/DDBJ whole genome shotgun (WGS) entry which is preliminary data.</text>
</comment>
<sequence>MMPEDTVHEEPCGLFARDCVEDRSKMHHLAQTAYKHQDPGVAVVIAGRPKPKSRLIDFQQSNGTVRLCNEADAWSKGLTR</sequence>
<evidence type="ECO:0000313" key="2">
    <source>
        <dbReference type="Proteomes" id="UP001165121"/>
    </source>
</evidence>
<name>A0A9W6XM44_9STRA</name>
<reference evidence="1" key="1">
    <citation type="submission" date="2023-04" db="EMBL/GenBank/DDBJ databases">
        <title>Phytophthora fragariaefolia NBRC 109709.</title>
        <authorList>
            <person name="Ichikawa N."/>
            <person name="Sato H."/>
            <person name="Tonouchi N."/>
        </authorList>
    </citation>
    <scope>NUCLEOTIDE SEQUENCE</scope>
    <source>
        <strain evidence="1">NBRC 109709</strain>
    </source>
</reference>
<dbReference type="AlphaFoldDB" id="A0A9W6XM44"/>
<dbReference type="EMBL" id="BSXT01001314">
    <property type="protein sequence ID" value="GMF41139.1"/>
    <property type="molecule type" value="Genomic_DNA"/>
</dbReference>
<accession>A0A9W6XM44</accession>